<dbReference type="KEGG" id="pzu:PHZ_c2099"/>
<feature type="transmembrane region" description="Helical" evidence="3">
    <location>
        <begin position="35"/>
        <end position="57"/>
    </location>
</feature>
<dbReference type="EMBL" id="CP000747">
    <property type="protein sequence ID" value="ACG78510.1"/>
    <property type="molecule type" value="Genomic_DNA"/>
</dbReference>
<keyword evidence="3" id="KW-0472">Membrane</keyword>
<evidence type="ECO:0000313" key="6">
    <source>
        <dbReference type="Proteomes" id="UP000001868"/>
    </source>
</evidence>
<protein>
    <recommendedName>
        <fullName evidence="4">Type II/III secretion system secretin-like domain-containing protein</fullName>
    </recommendedName>
</protein>
<reference evidence="5 6" key="1">
    <citation type="journal article" date="2008" name="BMC Genomics">
        <title>Complete genome of Phenylobacterium zucineum - a novel facultative intracellular bacterium isolated from human erythroleukemia cell line K562.</title>
        <authorList>
            <person name="Luo Y."/>
            <person name="Xu X."/>
            <person name="Ding Z."/>
            <person name="Liu Z."/>
            <person name="Zhang B."/>
            <person name="Yan Z."/>
            <person name="Sun J."/>
            <person name="Hu S."/>
            <person name="Hu X."/>
        </authorList>
    </citation>
    <scope>NUCLEOTIDE SEQUENCE [LARGE SCALE GENOMIC DNA]</scope>
    <source>
        <strain evidence="5 6">HLK1</strain>
    </source>
</reference>
<dbReference type="AlphaFoldDB" id="B4RE77"/>
<gene>
    <name evidence="5" type="ordered locus">PHZ_c2099</name>
</gene>
<dbReference type="SUPFAM" id="SSF48452">
    <property type="entry name" value="TPR-like"/>
    <property type="match status" value="1"/>
</dbReference>
<organism evidence="5 6">
    <name type="scientific">Phenylobacterium zucineum (strain HLK1)</name>
    <dbReference type="NCBI Taxonomy" id="450851"/>
    <lineage>
        <taxon>Bacteria</taxon>
        <taxon>Pseudomonadati</taxon>
        <taxon>Pseudomonadota</taxon>
        <taxon>Alphaproteobacteria</taxon>
        <taxon>Caulobacterales</taxon>
        <taxon>Caulobacteraceae</taxon>
        <taxon>Phenylobacterium</taxon>
    </lineage>
</organism>
<keyword evidence="6" id="KW-1185">Reference proteome</keyword>
<accession>B4RE77</accession>
<keyword evidence="3" id="KW-1133">Transmembrane helix</keyword>
<dbReference type="GO" id="GO:0009306">
    <property type="term" value="P:protein secretion"/>
    <property type="evidence" value="ECO:0007669"/>
    <property type="project" value="InterPro"/>
</dbReference>
<dbReference type="OrthoDB" id="8481873at2"/>
<feature type="domain" description="Type II/III secretion system secretin-like" evidence="4">
    <location>
        <begin position="291"/>
        <end position="406"/>
    </location>
</feature>
<name>B4RE77_PHEZH</name>
<evidence type="ECO:0000313" key="5">
    <source>
        <dbReference type="EMBL" id="ACG78510.1"/>
    </source>
</evidence>
<dbReference type="eggNOG" id="COG1450">
    <property type="taxonomic scope" value="Bacteria"/>
</dbReference>
<comment type="similarity">
    <text evidence="1">Belongs to the bacterial secretin family.</text>
</comment>
<proteinExistence type="inferred from homology"/>
<dbReference type="Pfam" id="PF00263">
    <property type="entry name" value="Secretin"/>
    <property type="match status" value="1"/>
</dbReference>
<evidence type="ECO:0000256" key="1">
    <source>
        <dbReference type="RuleBase" id="RU004003"/>
    </source>
</evidence>
<dbReference type="Gene3D" id="1.25.40.10">
    <property type="entry name" value="Tetratricopeptide repeat domain"/>
    <property type="match status" value="1"/>
</dbReference>
<dbReference type="HOGENOM" id="CLU_557636_0_0_5"/>
<dbReference type="InterPro" id="IPR004846">
    <property type="entry name" value="T2SS/T3SS_dom"/>
</dbReference>
<sequence>MGCPSAVPLTIASAGLTRGTVVDGFARNSARDRRAAAFAVSLAALAATMGGCAAPGLERSMALAGVPGEPAGFDAARREPLNARAHLTTGLALMERAGRTRADVELAKSAFGTAGRLAPDLWEPMAALAAAHYRLGEYREALAALSEAAERRGGLGDLALPYALAAYRAQEPELARLAFRQAEAAGGEAPFLRQAFAGGEAWRPQPAPAARPPVAADEERNILIEAFLIRDTRSANFNEGVNLLESLALQFEGTLVNYSYGGEDEGTDGQVTVTLPAVTYSLNLASRDLSRVSLEASPVVLARQGKTSKFLEGGSVLIVPLSDDSDPVERDVGISLEVTPERIGEHDVDLTVALELSNITGQSVNNAGRGASLLQTDKSRVEASARVPFGKAVVVGSTGSLTRRKTRTGSLTAAPVPGLSTKGRGASRRDVLALISVRRAEDDSGPAFDAAAVAGRLFGEVLPAPAAYGARPSDTPDPGLEALVARGRR</sequence>
<dbReference type="STRING" id="450851.PHZ_c2099"/>
<feature type="region of interest" description="Disordered" evidence="2">
    <location>
        <begin position="467"/>
        <end position="489"/>
    </location>
</feature>
<dbReference type="Proteomes" id="UP000001868">
    <property type="component" value="Chromosome"/>
</dbReference>
<evidence type="ECO:0000259" key="4">
    <source>
        <dbReference type="Pfam" id="PF00263"/>
    </source>
</evidence>
<dbReference type="InterPro" id="IPR011990">
    <property type="entry name" value="TPR-like_helical_dom_sf"/>
</dbReference>
<evidence type="ECO:0000256" key="3">
    <source>
        <dbReference type="SAM" id="Phobius"/>
    </source>
</evidence>
<evidence type="ECO:0000256" key="2">
    <source>
        <dbReference type="SAM" id="MobiDB-lite"/>
    </source>
</evidence>
<keyword evidence="3" id="KW-0812">Transmembrane</keyword>